<dbReference type="AlphaFoldDB" id="A0A914PHI9"/>
<keyword evidence="1" id="KW-1185">Reference proteome</keyword>
<dbReference type="Proteomes" id="UP000887578">
    <property type="component" value="Unplaced"/>
</dbReference>
<sequence>MPKLPIPFIVNGNKLTKAVVYESRTENCSYFVKVSSTKAQEMKLMEMLRNVKTIDLVNPYPHAFCICYHNNVPYRAQIIAQITSTKINVELFDVGEFLTQLKISESDESAKICYSM</sequence>
<organism evidence="1 2">
    <name type="scientific">Panagrolaimus davidi</name>
    <dbReference type="NCBI Taxonomy" id="227884"/>
    <lineage>
        <taxon>Eukaryota</taxon>
        <taxon>Metazoa</taxon>
        <taxon>Ecdysozoa</taxon>
        <taxon>Nematoda</taxon>
        <taxon>Chromadorea</taxon>
        <taxon>Rhabditida</taxon>
        <taxon>Tylenchina</taxon>
        <taxon>Panagrolaimomorpha</taxon>
        <taxon>Panagrolaimoidea</taxon>
        <taxon>Panagrolaimidae</taxon>
        <taxon>Panagrolaimus</taxon>
    </lineage>
</organism>
<reference evidence="2" key="1">
    <citation type="submission" date="2022-11" db="UniProtKB">
        <authorList>
            <consortium name="WormBaseParasite"/>
        </authorList>
    </citation>
    <scope>IDENTIFICATION</scope>
</reference>
<evidence type="ECO:0000313" key="1">
    <source>
        <dbReference type="Proteomes" id="UP000887578"/>
    </source>
</evidence>
<accession>A0A914PHI9</accession>
<dbReference type="WBParaSite" id="PDA_v2.g14256.t1">
    <property type="protein sequence ID" value="PDA_v2.g14256.t1"/>
    <property type="gene ID" value="PDA_v2.g14256"/>
</dbReference>
<proteinExistence type="predicted"/>
<protein>
    <submittedName>
        <fullName evidence="2">Tudor domain-containing protein</fullName>
    </submittedName>
</protein>
<name>A0A914PHI9_9BILA</name>
<evidence type="ECO:0000313" key="2">
    <source>
        <dbReference type="WBParaSite" id="PDA_v2.g14256.t1"/>
    </source>
</evidence>